<reference evidence="1" key="2">
    <citation type="journal article" date="2022" name="New Phytol.">
        <title>Evolutionary transition to the ectomycorrhizal habit in the genomes of a hyperdiverse lineage of mushroom-forming fungi.</title>
        <authorList>
            <person name="Looney B."/>
            <person name="Miyauchi S."/>
            <person name="Morin E."/>
            <person name="Drula E."/>
            <person name="Courty P.E."/>
            <person name="Kohler A."/>
            <person name="Kuo A."/>
            <person name="LaButti K."/>
            <person name="Pangilinan J."/>
            <person name="Lipzen A."/>
            <person name="Riley R."/>
            <person name="Andreopoulos W."/>
            <person name="He G."/>
            <person name="Johnson J."/>
            <person name="Nolan M."/>
            <person name="Tritt A."/>
            <person name="Barry K.W."/>
            <person name="Grigoriev I.V."/>
            <person name="Nagy L.G."/>
            <person name="Hibbett D."/>
            <person name="Henrissat B."/>
            <person name="Matheny P.B."/>
            <person name="Labbe J."/>
            <person name="Martin F.M."/>
        </authorList>
    </citation>
    <scope>NUCLEOTIDE SEQUENCE</scope>
    <source>
        <strain evidence="1">FP105234-sp</strain>
    </source>
</reference>
<keyword evidence="2" id="KW-1185">Reference proteome</keyword>
<protein>
    <submittedName>
        <fullName evidence="1">Uncharacterized protein</fullName>
    </submittedName>
</protein>
<sequence length="165" mass="18643">MINNPLLLSLLPPFTRLTLLFLNSQPPSNDMANQSTLRAFLVTDVARYVHVGAEHRQLDGGLSLPAYADWFSLDLPVRTAVIRAYHSGKLHTFVVYYILDRTKLPTPSRAAQRWRCPAWHGELLVFRQRSVSSSAVNKLVNIRSSDTAVLDLVLDKFFRRIGVAL</sequence>
<gene>
    <name evidence="1" type="ORF">FA95DRAFT_1612293</name>
</gene>
<comment type="caution">
    <text evidence="1">The sequence shown here is derived from an EMBL/GenBank/DDBJ whole genome shotgun (WGS) entry which is preliminary data.</text>
</comment>
<accession>A0ACB8R6W9</accession>
<dbReference type="EMBL" id="MU276262">
    <property type="protein sequence ID" value="KAI0039793.1"/>
    <property type="molecule type" value="Genomic_DNA"/>
</dbReference>
<evidence type="ECO:0000313" key="2">
    <source>
        <dbReference type="Proteomes" id="UP000814033"/>
    </source>
</evidence>
<proteinExistence type="predicted"/>
<dbReference type="Proteomes" id="UP000814033">
    <property type="component" value="Unassembled WGS sequence"/>
</dbReference>
<name>A0ACB8R6W9_9AGAM</name>
<evidence type="ECO:0000313" key="1">
    <source>
        <dbReference type="EMBL" id="KAI0039793.1"/>
    </source>
</evidence>
<organism evidence="1 2">
    <name type="scientific">Auriscalpium vulgare</name>
    <dbReference type="NCBI Taxonomy" id="40419"/>
    <lineage>
        <taxon>Eukaryota</taxon>
        <taxon>Fungi</taxon>
        <taxon>Dikarya</taxon>
        <taxon>Basidiomycota</taxon>
        <taxon>Agaricomycotina</taxon>
        <taxon>Agaricomycetes</taxon>
        <taxon>Russulales</taxon>
        <taxon>Auriscalpiaceae</taxon>
        <taxon>Auriscalpium</taxon>
    </lineage>
</organism>
<reference evidence="1" key="1">
    <citation type="submission" date="2021-02" db="EMBL/GenBank/DDBJ databases">
        <authorList>
            <consortium name="DOE Joint Genome Institute"/>
            <person name="Ahrendt S."/>
            <person name="Looney B.P."/>
            <person name="Miyauchi S."/>
            <person name="Morin E."/>
            <person name="Drula E."/>
            <person name="Courty P.E."/>
            <person name="Chicoki N."/>
            <person name="Fauchery L."/>
            <person name="Kohler A."/>
            <person name="Kuo A."/>
            <person name="Labutti K."/>
            <person name="Pangilinan J."/>
            <person name="Lipzen A."/>
            <person name="Riley R."/>
            <person name="Andreopoulos W."/>
            <person name="He G."/>
            <person name="Johnson J."/>
            <person name="Barry K.W."/>
            <person name="Grigoriev I.V."/>
            <person name="Nagy L."/>
            <person name="Hibbett D."/>
            <person name="Henrissat B."/>
            <person name="Matheny P.B."/>
            <person name="Labbe J."/>
            <person name="Martin F."/>
        </authorList>
    </citation>
    <scope>NUCLEOTIDE SEQUENCE</scope>
    <source>
        <strain evidence="1">FP105234-sp</strain>
    </source>
</reference>